<dbReference type="InterPro" id="IPR001374">
    <property type="entry name" value="R3H_dom"/>
</dbReference>
<feature type="domain" description="R3H" evidence="1">
    <location>
        <begin position="80"/>
        <end position="145"/>
    </location>
</feature>
<dbReference type="Gene3D" id="3.30.1370.50">
    <property type="entry name" value="R3H-like domain"/>
    <property type="match status" value="1"/>
</dbReference>
<gene>
    <name evidence="2" type="ORF">UY19_C0020G0008</name>
</gene>
<dbReference type="InterPro" id="IPR015946">
    <property type="entry name" value="KH_dom-like_a/b"/>
</dbReference>
<protein>
    <submittedName>
        <fullName evidence="2">Protein jag</fullName>
    </submittedName>
</protein>
<dbReference type="EMBL" id="LCPB01000020">
    <property type="protein sequence ID" value="KKU89028.1"/>
    <property type="molecule type" value="Genomic_DNA"/>
</dbReference>
<dbReference type="Pfam" id="PF01424">
    <property type="entry name" value="R3H"/>
    <property type="match status" value="1"/>
</dbReference>
<dbReference type="PANTHER" id="PTHR35800:SF1">
    <property type="entry name" value="RNA-BINDING PROTEIN KHPB"/>
    <property type="match status" value="1"/>
</dbReference>
<dbReference type="SUPFAM" id="SSF82708">
    <property type="entry name" value="R3H domain"/>
    <property type="match status" value="1"/>
</dbReference>
<dbReference type="InterPro" id="IPR039247">
    <property type="entry name" value="KhpB"/>
</dbReference>
<comment type="caution">
    <text evidence="2">The sequence shown here is derived from an EMBL/GenBank/DDBJ whole genome shotgun (WGS) entry which is preliminary data.</text>
</comment>
<name>A0A0G1WFE0_9BACT</name>
<organism evidence="2 3">
    <name type="scientific">Candidatus Wolfebacteria bacterium GW2011_GWA2_47_9b</name>
    <dbReference type="NCBI Taxonomy" id="1619005"/>
    <lineage>
        <taxon>Bacteria</taxon>
        <taxon>Candidatus Wolfeibacteriota</taxon>
    </lineage>
</organism>
<reference evidence="2 3" key="1">
    <citation type="journal article" date="2015" name="Nature">
        <title>rRNA introns, odd ribosomes, and small enigmatic genomes across a large radiation of phyla.</title>
        <authorList>
            <person name="Brown C.T."/>
            <person name="Hug L.A."/>
            <person name="Thomas B.C."/>
            <person name="Sharon I."/>
            <person name="Castelle C.J."/>
            <person name="Singh A."/>
            <person name="Wilkins M.J."/>
            <person name="Williams K.H."/>
            <person name="Banfield J.F."/>
        </authorList>
    </citation>
    <scope>NUCLEOTIDE SEQUENCE [LARGE SCALE GENOMIC DNA]</scope>
</reference>
<dbReference type="CDD" id="cd02644">
    <property type="entry name" value="R3H_jag"/>
    <property type="match status" value="1"/>
</dbReference>
<dbReference type="PROSITE" id="PS51061">
    <property type="entry name" value="R3H"/>
    <property type="match status" value="1"/>
</dbReference>
<dbReference type="InterPro" id="IPR036867">
    <property type="entry name" value="R3H_dom_sf"/>
</dbReference>
<dbReference type="Gene3D" id="3.30.300.20">
    <property type="match status" value="1"/>
</dbReference>
<dbReference type="Proteomes" id="UP000033882">
    <property type="component" value="Unassembled WGS sequence"/>
</dbReference>
<evidence type="ECO:0000259" key="1">
    <source>
        <dbReference type="PROSITE" id="PS51061"/>
    </source>
</evidence>
<accession>A0A0G1WFE0</accession>
<dbReference type="SMART" id="SM00393">
    <property type="entry name" value="R3H"/>
    <property type="match status" value="1"/>
</dbReference>
<dbReference type="GO" id="GO:0003723">
    <property type="term" value="F:RNA binding"/>
    <property type="evidence" value="ECO:0007669"/>
    <property type="project" value="InterPro"/>
</dbReference>
<evidence type="ECO:0000313" key="3">
    <source>
        <dbReference type="Proteomes" id="UP000033882"/>
    </source>
</evidence>
<dbReference type="InterPro" id="IPR034079">
    <property type="entry name" value="R3H_KhpB"/>
</dbReference>
<dbReference type="PANTHER" id="PTHR35800">
    <property type="entry name" value="PROTEIN JAG"/>
    <property type="match status" value="1"/>
</dbReference>
<dbReference type="AlphaFoldDB" id="A0A0G1WFE0"/>
<sequence length="145" mass="16818">MENSLSLNDTIKALIEKMGFRDYSVSYDEEKRRFSILIEDGKFLEKNLQGFIADLNYLVKLITKKYDWEPVMLDVNNYRRQREDLIVELAKAAARKVAATQTEISLPPMNAYERRLIHAELAERPDLKTESKGEGKERAVVIKPL</sequence>
<proteinExistence type="predicted"/>
<evidence type="ECO:0000313" key="2">
    <source>
        <dbReference type="EMBL" id="KKU89028.1"/>
    </source>
</evidence>